<feature type="domain" description="FAD/NAD(P)-binding" evidence="5">
    <location>
        <begin position="11"/>
        <end position="242"/>
    </location>
</feature>
<dbReference type="Pfam" id="PF07992">
    <property type="entry name" value="Pyr_redox_2"/>
    <property type="match status" value="1"/>
</dbReference>
<dbReference type="EMBL" id="JH930763">
    <property type="protein sequence ID" value="EKM48753.1"/>
    <property type="molecule type" value="Genomic_DNA"/>
</dbReference>
<dbReference type="PANTHER" id="PTHR43735">
    <property type="entry name" value="APOPTOSIS-INDUCING FACTOR 1"/>
    <property type="match status" value="1"/>
</dbReference>
<dbReference type="InParanoid" id="K5VCD9"/>
<evidence type="ECO:0000259" key="5">
    <source>
        <dbReference type="Pfam" id="PF07992"/>
    </source>
</evidence>
<accession>K5VCD9</accession>
<dbReference type="HOGENOM" id="CLU_019845_5_0_1"/>
<dbReference type="InterPro" id="IPR023753">
    <property type="entry name" value="FAD/NAD-binding_dom"/>
</dbReference>
<dbReference type="PANTHER" id="PTHR43735:SF3">
    <property type="entry name" value="FERROPTOSIS SUPPRESSOR PROTEIN 1"/>
    <property type="match status" value="1"/>
</dbReference>
<reference evidence="6 7" key="1">
    <citation type="journal article" date="2012" name="BMC Genomics">
        <title>Comparative genomics of the white-rot fungi, Phanerochaete carnosa and P. chrysosporium, to elucidate the genetic basis of the distinct wood types they colonize.</title>
        <authorList>
            <person name="Suzuki H."/>
            <person name="MacDonald J."/>
            <person name="Syed K."/>
            <person name="Salamov A."/>
            <person name="Hori C."/>
            <person name="Aerts A."/>
            <person name="Henrissat B."/>
            <person name="Wiebenga A."/>
            <person name="vanKuyk P.A."/>
            <person name="Barry K."/>
            <person name="Lindquist E."/>
            <person name="LaButti K."/>
            <person name="Lapidus A."/>
            <person name="Lucas S."/>
            <person name="Coutinho P."/>
            <person name="Gong Y."/>
            <person name="Samejima M."/>
            <person name="Mahadevan R."/>
            <person name="Abou-Zaid M."/>
            <person name="de Vries R.P."/>
            <person name="Igarashi K."/>
            <person name="Yadav J.S."/>
            <person name="Grigoriev I.V."/>
            <person name="Master E.R."/>
        </authorList>
    </citation>
    <scope>NUCLEOTIDE SEQUENCE [LARGE SCALE GENOMIC DNA]</scope>
    <source>
        <strain evidence="6 7">HHB-10118-sp</strain>
    </source>
</reference>
<proteinExistence type="inferred from homology"/>
<gene>
    <name evidence="6" type="ORF">PHACADRAFT_214674</name>
</gene>
<sequence length="254" mass="27891">MSKKIDEQKKNVVIVGGGAATTSAIQSLANKLDHAQYNLILLDARPYYVHNIATLRMTVSDAGQLEDRALMPYDRLQNVTFVQGKLVKIEETTPGKGGVLVLENDERLDYTALVLATGSQWNGPPNLGHSDEKVRANIEIWRERFSQAKNVVIAGGGAAGIELAGEIREAHPNTKVTIVHSETHLLNDVYPEKLRKNLEQKVLAQGITLIDQDCIDVFPDPLFVTDVVTRKGKTIKDADLVVRTLSPRNSTSAC</sequence>
<dbReference type="GO" id="GO:0005737">
    <property type="term" value="C:cytoplasm"/>
    <property type="evidence" value="ECO:0007669"/>
    <property type="project" value="TreeGrafter"/>
</dbReference>
<keyword evidence="3" id="KW-0274">FAD</keyword>
<name>K5VCD9_PHACS</name>
<evidence type="ECO:0000256" key="3">
    <source>
        <dbReference type="ARBA" id="ARBA00022827"/>
    </source>
</evidence>
<evidence type="ECO:0000313" key="6">
    <source>
        <dbReference type="EMBL" id="EKM48753.1"/>
    </source>
</evidence>
<comment type="similarity">
    <text evidence="1">Belongs to the FAD-dependent oxidoreductase family.</text>
</comment>
<dbReference type="STRING" id="650164.K5VCD9"/>
<keyword evidence="7" id="KW-1185">Reference proteome</keyword>
<dbReference type="OrthoDB" id="202203at2759"/>
<dbReference type="GO" id="GO:0004174">
    <property type="term" value="F:electron-transferring-flavoprotein dehydrogenase activity"/>
    <property type="evidence" value="ECO:0007669"/>
    <property type="project" value="TreeGrafter"/>
</dbReference>
<evidence type="ECO:0000256" key="1">
    <source>
        <dbReference type="ARBA" id="ARBA00006442"/>
    </source>
</evidence>
<evidence type="ECO:0000313" key="7">
    <source>
        <dbReference type="Proteomes" id="UP000008370"/>
    </source>
</evidence>
<dbReference type="SUPFAM" id="SSF51905">
    <property type="entry name" value="FAD/NAD(P)-binding domain"/>
    <property type="match status" value="1"/>
</dbReference>
<dbReference type="AlphaFoldDB" id="K5VCD9"/>
<dbReference type="Proteomes" id="UP000008370">
    <property type="component" value="Unassembled WGS sequence"/>
</dbReference>
<dbReference type="KEGG" id="pco:PHACADRAFT_214674"/>
<dbReference type="PRINTS" id="PR00368">
    <property type="entry name" value="FADPNR"/>
</dbReference>
<dbReference type="Gene3D" id="3.50.50.100">
    <property type="match status" value="1"/>
</dbReference>
<keyword evidence="2" id="KW-0285">Flavoprotein</keyword>
<keyword evidence="4" id="KW-0560">Oxidoreductase</keyword>
<protein>
    <recommendedName>
        <fullName evidence="5">FAD/NAD(P)-binding domain-containing protein</fullName>
    </recommendedName>
</protein>
<dbReference type="PRINTS" id="PR00469">
    <property type="entry name" value="PNDRDTASEII"/>
</dbReference>
<dbReference type="InterPro" id="IPR036188">
    <property type="entry name" value="FAD/NAD-bd_sf"/>
</dbReference>
<evidence type="ECO:0000256" key="2">
    <source>
        <dbReference type="ARBA" id="ARBA00022630"/>
    </source>
</evidence>
<dbReference type="GO" id="GO:0050660">
    <property type="term" value="F:flavin adenine dinucleotide binding"/>
    <property type="evidence" value="ECO:0007669"/>
    <property type="project" value="TreeGrafter"/>
</dbReference>
<dbReference type="RefSeq" id="XP_007402696.1">
    <property type="nucleotide sequence ID" value="XM_007402634.1"/>
</dbReference>
<organism evidence="6 7">
    <name type="scientific">Phanerochaete carnosa (strain HHB-10118-sp)</name>
    <name type="common">White-rot fungus</name>
    <name type="synonym">Peniophora carnosa</name>
    <dbReference type="NCBI Taxonomy" id="650164"/>
    <lineage>
        <taxon>Eukaryota</taxon>
        <taxon>Fungi</taxon>
        <taxon>Dikarya</taxon>
        <taxon>Basidiomycota</taxon>
        <taxon>Agaricomycotina</taxon>
        <taxon>Agaricomycetes</taxon>
        <taxon>Polyporales</taxon>
        <taxon>Phanerochaetaceae</taxon>
        <taxon>Phanerochaete</taxon>
    </lineage>
</organism>
<evidence type="ECO:0000256" key="4">
    <source>
        <dbReference type="ARBA" id="ARBA00023002"/>
    </source>
</evidence>
<dbReference type="GeneID" id="18913567"/>
<dbReference type="Gene3D" id="3.50.50.60">
    <property type="entry name" value="FAD/NAD(P)-binding domain"/>
    <property type="match status" value="1"/>
</dbReference>